<comment type="caution">
    <text evidence="1">The sequence shown here is derived from an EMBL/GenBank/DDBJ whole genome shotgun (WGS) entry which is preliminary data.</text>
</comment>
<protein>
    <submittedName>
        <fullName evidence="1">Uncharacterized protein</fullName>
    </submittedName>
</protein>
<organism evidence="1 2">
    <name type="scientific">Aliivibrio fischeri</name>
    <name type="common">Vibrio fischeri</name>
    <dbReference type="NCBI Taxonomy" id="668"/>
    <lineage>
        <taxon>Bacteria</taxon>
        <taxon>Pseudomonadati</taxon>
        <taxon>Pseudomonadota</taxon>
        <taxon>Gammaproteobacteria</taxon>
        <taxon>Vibrionales</taxon>
        <taxon>Vibrionaceae</taxon>
        <taxon>Aliivibrio</taxon>
    </lineage>
</organism>
<dbReference type="InterPro" id="IPR020353">
    <property type="entry name" value="Toxin_YafO"/>
</dbReference>
<evidence type="ECO:0000313" key="1">
    <source>
        <dbReference type="EMBL" id="GEK11999.1"/>
    </source>
</evidence>
<dbReference type="Pfam" id="PF13957">
    <property type="entry name" value="YafO_toxin"/>
    <property type="match status" value="1"/>
</dbReference>
<dbReference type="RefSeq" id="WP_146860420.1">
    <property type="nucleotide sequence ID" value="NZ_BJTZ01000001.1"/>
</dbReference>
<name>A0A510UBW4_ALIFS</name>
<proteinExistence type="predicted"/>
<sequence length="169" mass="19966">MANNINVHVHFDDELSPLSPQEQFIIDEFKLYKSDSLSISLDNFVAPNEGIQTKEASIHSLFGRDRVFDFPPEFWARIHQENLGHVHYDIDNEWTAQLAQWDCTSNSSVVYSGFILDDEHFHFVIHELLIDDNQKENFDAHDYYQKDDLKYYLDNAEYYRKVISEQVQS</sequence>
<gene>
    <name evidence="1" type="ORF">AFI02nite_00350</name>
</gene>
<reference evidence="1 2" key="1">
    <citation type="submission" date="2019-07" db="EMBL/GenBank/DDBJ databases">
        <title>Whole genome shotgun sequence of Aliivibrio fischeri NBRC 101058.</title>
        <authorList>
            <person name="Hosoyama A."/>
            <person name="Uohara A."/>
            <person name="Ohji S."/>
            <person name="Ichikawa N."/>
        </authorList>
    </citation>
    <scope>NUCLEOTIDE SEQUENCE [LARGE SCALE GENOMIC DNA]</scope>
    <source>
        <strain evidence="1 2">NBRC 101058</strain>
    </source>
</reference>
<evidence type="ECO:0000313" key="2">
    <source>
        <dbReference type="Proteomes" id="UP000321787"/>
    </source>
</evidence>
<dbReference type="AlphaFoldDB" id="A0A510UBW4"/>
<dbReference type="Proteomes" id="UP000321787">
    <property type="component" value="Unassembled WGS sequence"/>
</dbReference>
<accession>A0A510UBW4</accession>
<dbReference type="EMBL" id="BJTZ01000001">
    <property type="protein sequence ID" value="GEK11999.1"/>
    <property type="molecule type" value="Genomic_DNA"/>
</dbReference>